<evidence type="ECO:0000313" key="4">
    <source>
        <dbReference type="Proteomes" id="UP000680038"/>
    </source>
</evidence>
<gene>
    <name evidence="3" type="ORF">DYBT9275_01953</name>
</gene>
<organism evidence="3 4">
    <name type="scientific">Dyadobacter helix</name>
    <dbReference type="NCBI Taxonomy" id="2822344"/>
    <lineage>
        <taxon>Bacteria</taxon>
        <taxon>Pseudomonadati</taxon>
        <taxon>Bacteroidota</taxon>
        <taxon>Cytophagia</taxon>
        <taxon>Cytophagales</taxon>
        <taxon>Spirosomataceae</taxon>
        <taxon>Dyadobacter</taxon>
    </lineage>
</organism>
<name>A0A916NBW7_9BACT</name>
<protein>
    <recommendedName>
        <fullName evidence="2">DUF2059 domain-containing protein</fullName>
    </recommendedName>
</protein>
<feature type="chain" id="PRO_5037455919" description="DUF2059 domain-containing protein" evidence="1">
    <location>
        <begin position="21"/>
        <end position="148"/>
    </location>
</feature>
<dbReference type="Pfam" id="PF09832">
    <property type="entry name" value="DUF2059"/>
    <property type="match status" value="1"/>
</dbReference>
<evidence type="ECO:0000313" key="3">
    <source>
        <dbReference type="EMBL" id="CAG4998204.1"/>
    </source>
</evidence>
<feature type="domain" description="DUF2059" evidence="2">
    <location>
        <begin position="80"/>
        <end position="137"/>
    </location>
</feature>
<feature type="signal peptide" evidence="1">
    <location>
        <begin position="1"/>
        <end position="20"/>
    </location>
</feature>
<proteinExistence type="predicted"/>
<dbReference type="Proteomes" id="UP000680038">
    <property type="component" value="Unassembled WGS sequence"/>
</dbReference>
<dbReference type="EMBL" id="CAJRAF010000002">
    <property type="protein sequence ID" value="CAG4998204.1"/>
    <property type="molecule type" value="Genomic_DNA"/>
</dbReference>
<comment type="caution">
    <text evidence="3">The sequence shown here is derived from an EMBL/GenBank/DDBJ whole genome shotgun (WGS) entry which is preliminary data.</text>
</comment>
<keyword evidence="1" id="KW-0732">Signal</keyword>
<sequence length="148" mass="17288">MQKFIVTVLICLLTSSISFGQSDPAYQKKLQKMFEVSGSEQTYKVAIQQMFQMFKQQKANVPENVWTEFEGEFLKTSIKDLVTMLEPVYQKHLTIDELQKIIEFYDTPTGKKFAEKTPFIMQESMQIGQQWGMKIGQEFQEKMKAKGY</sequence>
<evidence type="ECO:0000256" key="1">
    <source>
        <dbReference type="SAM" id="SignalP"/>
    </source>
</evidence>
<evidence type="ECO:0000259" key="2">
    <source>
        <dbReference type="Pfam" id="PF09832"/>
    </source>
</evidence>
<reference evidence="3" key="1">
    <citation type="submission" date="2021-04" db="EMBL/GenBank/DDBJ databases">
        <authorList>
            <person name="Rodrigo-Torres L."/>
            <person name="Arahal R. D."/>
            <person name="Lucena T."/>
        </authorList>
    </citation>
    <scope>NUCLEOTIDE SEQUENCE</scope>
    <source>
        <strain evidence="3">CECT 9275</strain>
    </source>
</reference>
<keyword evidence="4" id="KW-1185">Reference proteome</keyword>
<dbReference type="AlphaFoldDB" id="A0A916NBW7"/>
<accession>A0A916NBW7</accession>
<dbReference type="RefSeq" id="WP_215238637.1">
    <property type="nucleotide sequence ID" value="NZ_CAJRAF010000002.1"/>
</dbReference>
<dbReference type="InterPro" id="IPR018637">
    <property type="entry name" value="DUF2059"/>
</dbReference>